<dbReference type="eggNOG" id="COG4859">
    <property type="taxonomic scope" value="Bacteria"/>
</dbReference>
<evidence type="ECO:0000259" key="2">
    <source>
        <dbReference type="Pfam" id="PF05076"/>
    </source>
</evidence>
<gene>
    <name evidence="3" type="ORF">SAMN04487992_101453</name>
</gene>
<proteinExistence type="predicted"/>
<evidence type="ECO:0000256" key="1">
    <source>
        <dbReference type="SAM" id="MobiDB-lite"/>
    </source>
</evidence>
<dbReference type="Pfam" id="PF05076">
    <property type="entry name" value="SUFU"/>
    <property type="match status" value="1"/>
</dbReference>
<protein>
    <submittedName>
        <fullName evidence="3">Suppressor of fused protein (SUFU)</fullName>
    </submittedName>
</protein>
<evidence type="ECO:0000313" key="3">
    <source>
        <dbReference type="EMBL" id="SDE48725.1"/>
    </source>
</evidence>
<feature type="domain" description="Suppressor of fused-like" evidence="2">
    <location>
        <begin position="55"/>
        <end position="227"/>
    </location>
</feature>
<dbReference type="InterPro" id="IPR020941">
    <property type="entry name" value="SUFU-like_domain"/>
</dbReference>
<evidence type="ECO:0000313" key="4">
    <source>
        <dbReference type="Proteomes" id="UP000182114"/>
    </source>
</evidence>
<name>A0A1G7DD53_9FLAO</name>
<reference evidence="4" key="1">
    <citation type="submission" date="2016-10" db="EMBL/GenBank/DDBJ databases">
        <authorList>
            <person name="Varghese N."/>
            <person name="Submissions S."/>
        </authorList>
    </citation>
    <scope>NUCLEOTIDE SEQUENCE [LARGE SCALE GENOMIC DNA]</scope>
    <source>
        <strain evidence="4">DSM 24729</strain>
    </source>
</reference>
<dbReference type="InterPro" id="IPR037181">
    <property type="entry name" value="SUFU_N"/>
</dbReference>
<dbReference type="RefSeq" id="WP_074537254.1">
    <property type="nucleotide sequence ID" value="NZ_FNBD01000001.1"/>
</dbReference>
<keyword evidence="4" id="KW-1185">Reference proteome</keyword>
<dbReference type="AlphaFoldDB" id="A0A1G7DD53"/>
<dbReference type="EMBL" id="FNBD01000001">
    <property type="protein sequence ID" value="SDE48725.1"/>
    <property type="molecule type" value="Genomic_DNA"/>
</dbReference>
<sequence length="239" mass="27491">MEKSESGSPIYRYTNEDKNEFKGAGGDSSMEEISDHIEAHIGEIHMVFHEIVSEQVHIDVHWVKPTKEHPFHTLITSGMSDKPMNTPEGVEGCDYAELSICLPEEWKISEEDFKDENNYWPIRFLKYLARFPHEYNTWLSYGHTIPNGNPPEAFAENTKLNTMILLPSILFGDKFPILELENKTIIFYTLIPLYDEEVALKMAKGVDALFDGFDKFGLTDVLQINRPNTIVKKKFLGLF</sequence>
<organism evidence="3 4">
    <name type="scientific">Cellulophaga baltica</name>
    <dbReference type="NCBI Taxonomy" id="76594"/>
    <lineage>
        <taxon>Bacteria</taxon>
        <taxon>Pseudomonadati</taxon>
        <taxon>Bacteroidota</taxon>
        <taxon>Flavobacteriia</taxon>
        <taxon>Flavobacteriales</taxon>
        <taxon>Flavobacteriaceae</taxon>
        <taxon>Cellulophaga</taxon>
    </lineage>
</organism>
<dbReference type="Proteomes" id="UP000182114">
    <property type="component" value="Unassembled WGS sequence"/>
</dbReference>
<dbReference type="SUPFAM" id="SSF103359">
    <property type="entry name" value="Suppressor of Fused, N-terminal domain"/>
    <property type="match status" value="1"/>
</dbReference>
<accession>A0A1G7DD53</accession>
<feature type="region of interest" description="Disordered" evidence="1">
    <location>
        <begin position="1"/>
        <end position="29"/>
    </location>
</feature>